<dbReference type="PANTHER" id="PTHR31616:SF0">
    <property type="entry name" value="GLUCAN 1,4-ALPHA-GLUCOSIDASE"/>
    <property type="match status" value="1"/>
</dbReference>
<feature type="domain" description="Trehalase-like N-terminal" evidence="2">
    <location>
        <begin position="5"/>
        <end position="162"/>
    </location>
</feature>
<dbReference type="SUPFAM" id="SSF48208">
    <property type="entry name" value="Six-hairpin glycosidases"/>
    <property type="match status" value="1"/>
</dbReference>
<reference evidence="3 4" key="1">
    <citation type="submission" date="2021-01" db="EMBL/GenBank/DDBJ databases">
        <title>WGS of actinomycetes isolated from Thailand.</title>
        <authorList>
            <person name="Thawai C."/>
        </authorList>
    </citation>
    <scope>NUCLEOTIDE SEQUENCE [LARGE SCALE GENOMIC DNA]</scope>
    <source>
        <strain evidence="3 4">CA1R205</strain>
    </source>
</reference>
<evidence type="ECO:0000259" key="2">
    <source>
        <dbReference type="Pfam" id="PF19291"/>
    </source>
</evidence>
<feature type="domain" description="GH15-like" evidence="1">
    <location>
        <begin position="234"/>
        <end position="600"/>
    </location>
</feature>
<evidence type="ECO:0000313" key="3">
    <source>
        <dbReference type="EMBL" id="MBL1098639.1"/>
    </source>
</evidence>
<sequence>MDTYPNISDHGLIGDLQTAALVATDGTIDWFCGPRFDSPSIFAALLDQRRGGHFRVSPGRADYITKQLYLPDTAILITRFMTPDGVGEVYDFMPVTPGPATDRHRLVRLIRVVRGRMRFDLDCRPRPGYGRERHRLEIHDEGAVFHGDTVDITLHPAGERISEHAEIHATEGGIRSTLDLAAGQAAGVVLDTAEAGHAVAPRRVPEEEILRMLDTTTRFWRRWTRGSRYTGRWRETVARSAITLKLMTYAPTGALVAAPTAALPEQIGGERNWDYRYTWIRDASFSVYALLGLGFTAEAEAFATWLRDRVVEQAGDGSGPLKIMYRVHGSSDLVEETLDHFEGYRGSAPVRIGNGAADQLQLDIYGEMMDSLFHADTHGITIGHRGWSEMSRVVDWLCDHWDRSEEGIWETRGGRQDFTYGRMMSWVALDRAVRLAESRGRPSHQSLWRITRDSVYQQVMDRGWSRDRKAFVQHYGSPVLDASLLLMPLIGFVEPRDPMWLSTLDAMDQELVSDSLVYRYDPAASPDGLKGSEGTFSMCTFWYVDALARSGRLEYARLTFEKMLTYANHLGLFSEEIGLTGEQLGNFPQAFSHLALVNAAVNLDYQLDHGSGWVGPVLGLSTA</sequence>
<dbReference type="InterPro" id="IPR045582">
    <property type="entry name" value="Trehalase-like_N"/>
</dbReference>
<dbReference type="Gene3D" id="1.50.10.10">
    <property type="match status" value="1"/>
</dbReference>
<dbReference type="EMBL" id="JAERRF010000010">
    <property type="protein sequence ID" value="MBL1098639.1"/>
    <property type="molecule type" value="Genomic_DNA"/>
</dbReference>
<name>A0ABS1NFC1_9ACTN</name>
<dbReference type="Proteomes" id="UP000634229">
    <property type="component" value="Unassembled WGS sequence"/>
</dbReference>
<dbReference type="InterPro" id="IPR012341">
    <property type="entry name" value="6hp_glycosidase-like_sf"/>
</dbReference>
<accession>A0ABS1NFC1</accession>
<keyword evidence="4" id="KW-1185">Reference proteome</keyword>
<gene>
    <name evidence="3" type="ORF">JK363_18630</name>
</gene>
<dbReference type="PANTHER" id="PTHR31616">
    <property type="entry name" value="TREHALASE"/>
    <property type="match status" value="1"/>
</dbReference>
<organism evidence="3 4">
    <name type="scientific">Streptomyces coffeae</name>
    <dbReference type="NCBI Taxonomy" id="621382"/>
    <lineage>
        <taxon>Bacteria</taxon>
        <taxon>Bacillati</taxon>
        <taxon>Actinomycetota</taxon>
        <taxon>Actinomycetes</taxon>
        <taxon>Kitasatosporales</taxon>
        <taxon>Streptomycetaceae</taxon>
        <taxon>Streptomyces</taxon>
    </lineage>
</organism>
<dbReference type="InterPro" id="IPR011613">
    <property type="entry name" value="GH15-like"/>
</dbReference>
<evidence type="ECO:0000313" key="4">
    <source>
        <dbReference type="Proteomes" id="UP000634229"/>
    </source>
</evidence>
<protein>
    <submittedName>
        <fullName evidence="3">Glycoside hydrolase family 15 protein</fullName>
    </submittedName>
</protein>
<dbReference type="RefSeq" id="WP_201876065.1">
    <property type="nucleotide sequence ID" value="NZ_JAERRF010000010.1"/>
</dbReference>
<evidence type="ECO:0000259" key="1">
    <source>
        <dbReference type="Pfam" id="PF00723"/>
    </source>
</evidence>
<comment type="caution">
    <text evidence="3">The sequence shown here is derived from an EMBL/GenBank/DDBJ whole genome shotgun (WGS) entry which is preliminary data.</text>
</comment>
<dbReference type="Pfam" id="PF00723">
    <property type="entry name" value="Glyco_hydro_15"/>
    <property type="match status" value="1"/>
</dbReference>
<keyword evidence="3" id="KW-0378">Hydrolase</keyword>
<dbReference type="Pfam" id="PF19291">
    <property type="entry name" value="TREH_N"/>
    <property type="match status" value="1"/>
</dbReference>
<dbReference type="GO" id="GO:0016787">
    <property type="term" value="F:hydrolase activity"/>
    <property type="evidence" value="ECO:0007669"/>
    <property type="project" value="UniProtKB-KW"/>
</dbReference>
<dbReference type="InterPro" id="IPR008928">
    <property type="entry name" value="6-hairpin_glycosidase_sf"/>
</dbReference>
<proteinExistence type="predicted"/>